<dbReference type="EMBL" id="JACHEK010000009">
    <property type="protein sequence ID" value="MBB6146200.1"/>
    <property type="molecule type" value="Genomic_DNA"/>
</dbReference>
<protein>
    <submittedName>
        <fullName evidence="3">Uncharacterized protein</fullName>
    </submittedName>
</protein>
<dbReference type="AlphaFoldDB" id="A0A841JYI1"/>
<dbReference type="Proteomes" id="UP000538666">
    <property type="component" value="Unassembled WGS sequence"/>
</dbReference>
<accession>A0A841JYI1</accession>
<organism evidence="3 4">
    <name type="scientific">Silvibacterium bohemicum</name>
    <dbReference type="NCBI Taxonomy" id="1577686"/>
    <lineage>
        <taxon>Bacteria</taxon>
        <taxon>Pseudomonadati</taxon>
        <taxon>Acidobacteriota</taxon>
        <taxon>Terriglobia</taxon>
        <taxon>Terriglobales</taxon>
        <taxon>Acidobacteriaceae</taxon>
        <taxon>Silvibacterium</taxon>
    </lineage>
</organism>
<dbReference type="OrthoDB" id="112859at2"/>
<reference evidence="3 4" key="1">
    <citation type="submission" date="2020-08" db="EMBL/GenBank/DDBJ databases">
        <title>Genomic Encyclopedia of Type Strains, Phase IV (KMG-IV): sequencing the most valuable type-strain genomes for metagenomic binning, comparative biology and taxonomic classification.</title>
        <authorList>
            <person name="Goeker M."/>
        </authorList>
    </citation>
    <scope>NUCLEOTIDE SEQUENCE [LARGE SCALE GENOMIC DNA]</scope>
    <source>
        <strain evidence="3 4">DSM 103733</strain>
    </source>
</reference>
<feature type="signal peptide" evidence="2">
    <location>
        <begin position="1"/>
        <end position="23"/>
    </location>
</feature>
<keyword evidence="4" id="KW-1185">Reference proteome</keyword>
<keyword evidence="2" id="KW-0732">Signal</keyword>
<evidence type="ECO:0000313" key="4">
    <source>
        <dbReference type="Proteomes" id="UP000538666"/>
    </source>
</evidence>
<name>A0A841JYI1_9BACT</name>
<comment type="caution">
    <text evidence="3">The sequence shown here is derived from an EMBL/GenBank/DDBJ whole genome shotgun (WGS) entry which is preliminary data.</text>
</comment>
<evidence type="ECO:0000256" key="2">
    <source>
        <dbReference type="SAM" id="SignalP"/>
    </source>
</evidence>
<dbReference type="RefSeq" id="WP_050058333.1">
    <property type="nucleotide sequence ID" value="NZ_JACHEK010000009.1"/>
</dbReference>
<sequence>MPFILRILLAGILFAAAIPSAFPQPGRDRLILKDGSYQVITKYEMKGDRVRYFSAERNEWEEIPASLIDWPATEKWKHDHDPSATKSGPADPNDPGQIEAAKIDAEEYAARNDELARMPMISPGLRLPDESGVWILDTYHGDPELVHAFQANGDLNRATEHSILHAAFGATGGAKELVRIEGATSKVQLHVDQPVIYVSLDRPADSEDTAPESALTVDTHGANAAKDKNSHSSPDSRYAIIRLNSAHNLRTAIGTEVYRLDQPRGSEDIVETTKEILPGARWMKLTLKQPLLIGEYALIEILSPHEVNLDVWDFGVNPRARENKDTRSPVETP</sequence>
<feature type="region of interest" description="Disordered" evidence="1">
    <location>
        <begin position="76"/>
        <end position="97"/>
    </location>
</feature>
<feature type="chain" id="PRO_5032503172" evidence="2">
    <location>
        <begin position="24"/>
        <end position="333"/>
    </location>
</feature>
<gene>
    <name evidence="3" type="ORF">HNQ77_004172</name>
</gene>
<evidence type="ECO:0000256" key="1">
    <source>
        <dbReference type="SAM" id="MobiDB-lite"/>
    </source>
</evidence>
<evidence type="ECO:0000313" key="3">
    <source>
        <dbReference type="EMBL" id="MBB6146200.1"/>
    </source>
</evidence>
<feature type="region of interest" description="Disordered" evidence="1">
    <location>
        <begin position="202"/>
        <end position="234"/>
    </location>
</feature>
<proteinExistence type="predicted"/>